<evidence type="ECO:0000256" key="2">
    <source>
        <dbReference type="ARBA" id="ARBA00010989"/>
    </source>
</evidence>
<comment type="similarity">
    <text evidence="2">Belongs to the MSOX/MTOX family.</text>
</comment>
<evidence type="ECO:0000256" key="5">
    <source>
        <dbReference type="ARBA" id="ARBA00023002"/>
    </source>
</evidence>
<evidence type="ECO:0000259" key="6">
    <source>
        <dbReference type="Pfam" id="PF01266"/>
    </source>
</evidence>
<gene>
    <name evidence="7" type="ORF">TELCIR_00315</name>
</gene>
<dbReference type="PANTHER" id="PTHR10961:SF46">
    <property type="entry name" value="PEROXISOMAL SARCOSINE OXIDASE"/>
    <property type="match status" value="1"/>
</dbReference>
<dbReference type="SUPFAM" id="SSF51905">
    <property type="entry name" value="FAD/NAD(P)-binding domain"/>
    <property type="match status" value="1"/>
</dbReference>
<evidence type="ECO:0000256" key="4">
    <source>
        <dbReference type="ARBA" id="ARBA00022827"/>
    </source>
</evidence>
<keyword evidence="5" id="KW-0560">Oxidoreductase</keyword>
<dbReference type="GO" id="GO:0050031">
    <property type="term" value="F:L-pipecolate oxidase activity"/>
    <property type="evidence" value="ECO:0007669"/>
    <property type="project" value="TreeGrafter"/>
</dbReference>
<organism evidence="7 8">
    <name type="scientific">Teladorsagia circumcincta</name>
    <name type="common">Brown stomach worm</name>
    <name type="synonym">Ostertagia circumcincta</name>
    <dbReference type="NCBI Taxonomy" id="45464"/>
    <lineage>
        <taxon>Eukaryota</taxon>
        <taxon>Metazoa</taxon>
        <taxon>Ecdysozoa</taxon>
        <taxon>Nematoda</taxon>
        <taxon>Chromadorea</taxon>
        <taxon>Rhabditida</taxon>
        <taxon>Rhabditina</taxon>
        <taxon>Rhabditomorpha</taxon>
        <taxon>Strongyloidea</taxon>
        <taxon>Trichostrongylidae</taxon>
        <taxon>Teladorsagia</taxon>
    </lineage>
</organism>
<keyword evidence="4" id="KW-0274">FAD</keyword>
<dbReference type="PANTHER" id="PTHR10961">
    <property type="entry name" value="PEROXISOMAL SARCOSINE OXIDASE"/>
    <property type="match status" value="1"/>
</dbReference>
<dbReference type="EMBL" id="KZ344993">
    <property type="protein sequence ID" value="PIO77553.1"/>
    <property type="molecule type" value="Genomic_DNA"/>
</dbReference>
<evidence type="ECO:0000256" key="1">
    <source>
        <dbReference type="ARBA" id="ARBA00001974"/>
    </source>
</evidence>
<keyword evidence="3" id="KW-0285">Flavoprotein</keyword>
<dbReference type="GO" id="GO:0005777">
    <property type="term" value="C:peroxisome"/>
    <property type="evidence" value="ECO:0007669"/>
    <property type="project" value="TreeGrafter"/>
</dbReference>
<dbReference type="OrthoDB" id="424974at2759"/>
<dbReference type="InterPro" id="IPR006076">
    <property type="entry name" value="FAD-dep_OxRdtase"/>
</dbReference>
<dbReference type="Gene3D" id="3.50.50.60">
    <property type="entry name" value="FAD/NAD(P)-binding domain"/>
    <property type="match status" value="1"/>
</dbReference>
<dbReference type="GO" id="GO:0050660">
    <property type="term" value="F:flavin adenine dinucleotide binding"/>
    <property type="evidence" value="ECO:0007669"/>
    <property type="project" value="InterPro"/>
</dbReference>
<evidence type="ECO:0000256" key="3">
    <source>
        <dbReference type="ARBA" id="ARBA00022630"/>
    </source>
</evidence>
<name>A0A2G9V4W4_TELCI</name>
<dbReference type="GO" id="GO:0008115">
    <property type="term" value="F:sarcosine oxidase activity"/>
    <property type="evidence" value="ECO:0007669"/>
    <property type="project" value="TreeGrafter"/>
</dbReference>
<dbReference type="Proteomes" id="UP000230423">
    <property type="component" value="Unassembled WGS sequence"/>
</dbReference>
<comment type="cofactor">
    <cofactor evidence="1">
        <name>FAD</name>
        <dbReference type="ChEBI" id="CHEBI:57692"/>
    </cofactor>
</comment>
<accession>A0A2G9V4W4</accession>
<dbReference type="InterPro" id="IPR045170">
    <property type="entry name" value="MTOX"/>
</dbReference>
<evidence type="ECO:0000313" key="7">
    <source>
        <dbReference type="EMBL" id="PIO77553.1"/>
    </source>
</evidence>
<keyword evidence="8" id="KW-1185">Reference proteome</keyword>
<dbReference type="GO" id="GO:0033514">
    <property type="term" value="P:L-lysine catabolic process to acetyl-CoA via L-pipecolate"/>
    <property type="evidence" value="ECO:0007669"/>
    <property type="project" value="TreeGrafter"/>
</dbReference>
<sequence>MDSFAQTLTYYKQRTAIMATVNEAFDVVVVGAGIFGSCTAYHCQKFGLKTLLLEKYELGHCNGSSHGLSRIIRYAHVDSAYVPLVSESYRQIEELESKTKQKLWRQLAKWKPNKNGDLCRMIRGSYNGQHSHRGGQMEAIGEALENHRMGVSHCSKTVLRESYGSYPLNRKERYGDEELWEEFNLSVHDLHKMCTIDALQGDHGSS</sequence>
<dbReference type="Pfam" id="PF01266">
    <property type="entry name" value="DAO"/>
    <property type="match status" value="1"/>
</dbReference>
<proteinExistence type="inferred from homology"/>
<feature type="domain" description="FAD dependent oxidoreductase" evidence="6">
    <location>
        <begin position="26"/>
        <end position="104"/>
    </location>
</feature>
<reference evidence="7 8" key="1">
    <citation type="submission" date="2015-09" db="EMBL/GenBank/DDBJ databases">
        <title>Draft genome of the parasitic nematode Teladorsagia circumcincta isolate WARC Sus (inbred).</title>
        <authorList>
            <person name="Mitreva M."/>
        </authorList>
    </citation>
    <scope>NUCLEOTIDE SEQUENCE [LARGE SCALE GENOMIC DNA]</scope>
    <source>
        <strain evidence="7 8">S</strain>
    </source>
</reference>
<evidence type="ECO:0000313" key="8">
    <source>
        <dbReference type="Proteomes" id="UP000230423"/>
    </source>
</evidence>
<dbReference type="InterPro" id="IPR036188">
    <property type="entry name" value="FAD/NAD-bd_sf"/>
</dbReference>
<protein>
    <submittedName>
        <fullName evidence="7">FAD dependent oxidoreductase</fullName>
    </submittedName>
</protein>
<dbReference type="AlphaFoldDB" id="A0A2G9V4W4"/>